<dbReference type="GO" id="GO:0006654">
    <property type="term" value="P:phosphatidic acid biosynthetic process"/>
    <property type="evidence" value="ECO:0007669"/>
    <property type="project" value="TreeGrafter"/>
</dbReference>
<comment type="pathway">
    <text evidence="1">Lipid metabolism.</text>
</comment>
<accession>A0A848KB60</accession>
<keyword evidence="3 7" id="KW-0808">Transferase</keyword>
<evidence type="ECO:0000256" key="1">
    <source>
        <dbReference type="ARBA" id="ARBA00005189"/>
    </source>
</evidence>
<dbReference type="CDD" id="cd07989">
    <property type="entry name" value="LPLAT_AGPAT-like"/>
    <property type="match status" value="1"/>
</dbReference>
<keyword evidence="8" id="KW-1185">Reference proteome</keyword>
<protein>
    <submittedName>
        <fullName evidence="7">1-acyl-sn-glycerol-3-phosphate acyltransferase</fullName>
    </submittedName>
</protein>
<keyword evidence="5 7" id="KW-0012">Acyltransferase</keyword>
<dbReference type="InterPro" id="IPR002123">
    <property type="entry name" value="Plipid/glycerol_acylTrfase"/>
</dbReference>
<organism evidence="7 8">
    <name type="scientific">Antrihabitans stalactiti</name>
    <dbReference type="NCBI Taxonomy" id="2584121"/>
    <lineage>
        <taxon>Bacteria</taxon>
        <taxon>Bacillati</taxon>
        <taxon>Actinomycetota</taxon>
        <taxon>Actinomycetes</taxon>
        <taxon>Mycobacteriales</taxon>
        <taxon>Nocardiaceae</taxon>
        <taxon>Antrihabitans</taxon>
    </lineage>
</organism>
<dbReference type="AlphaFoldDB" id="A0A848KB60"/>
<dbReference type="SMART" id="SM00563">
    <property type="entry name" value="PlsC"/>
    <property type="match status" value="1"/>
</dbReference>
<feature type="domain" description="Phospholipid/glycerol acyltransferase" evidence="6">
    <location>
        <begin position="104"/>
        <end position="216"/>
    </location>
</feature>
<reference evidence="7 8" key="2">
    <citation type="submission" date="2020-06" db="EMBL/GenBank/DDBJ databases">
        <title>Antribacter stalactiti gen. nov., sp. nov., a new member of the family Nacardiaceae isolated from a cave.</title>
        <authorList>
            <person name="Kim I.S."/>
        </authorList>
    </citation>
    <scope>NUCLEOTIDE SEQUENCE [LARGE SCALE GENOMIC DNA]</scope>
    <source>
        <strain evidence="7 8">YC2-7</strain>
    </source>
</reference>
<evidence type="ECO:0000313" key="8">
    <source>
        <dbReference type="Proteomes" id="UP000535543"/>
    </source>
</evidence>
<evidence type="ECO:0000256" key="2">
    <source>
        <dbReference type="ARBA" id="ARBA00022516"/>
    </source>
</evidence>
<reference evidence="7 8" key="1">
    <citation type="submission" date="2019-05" db="EMBL/GenBank/DDBJ databases">
        <authorList>
            <person name="Lee S.D."/>
        </authorList>
    </citation>
    <scope>NUCLEOTIDE SEQUENCE [LARGE SCALE GENOMIC DNA]</scope>
    <source>
        <strain evidence="7 8">YC2-7</strain>
    </source>
</reference>
<dbReference type="Proteomes" id="UP000535543">
    <property type="component" value="Unassembled WGS sequence"/>
</dbReference>
<dbReference type="EMBL" id="VCQU01000001">
    <property type="protein sequence ID" value="NMN94434.1"/>
    <property type="molecule type" value="Genomic_DNA"/>
</dbReference>
<evidence type="ECO:0000256" key="4">
    <source>
        <dbReference type="ARBA" id="ARBA00023098"/>
    </source>
</evidence>
<dbReference type="PANTHER" id="PTHR10434:SF64">
    <property type="entry name" value="1-ACYL-SN-GLYCEROL-3-PHOSPHATE ACYLTRANSFERASE-RELATED"/>
    <property type="match status" value="1"/>
</dbReference>
<dbReference type="Pfam" id="PF01553">
    <property type="entry name" value="Acyltransferase"/>
    <property type="match status" value="1"/>
</dbReference>
<evidence type="ECO:0000259" key="6">
    <source>
        <dbReference type="SMART" id="SM00563"/>
    </source>
</evidence>
<comment type="caution">
    <text evidence="7">The sequence shown here is derived from an EMBL/GenBank/DDBJ whole genome shotgun (WGS) entry which is preliminary data.</text>
</comment>
<proteinExistence type="predicted"/>
<evidence type="ECO:0000313" key="7">
    <source>
        <dbReference type="EMBL" id="NMN94434.1"/>
    </source>
</evidence>
<evidence type="ECO:0000256" key="3">
    <source>
        <dbReference type="ARBA" id="ARBA00022679"/>
    </source>
</evidence>
<keyword evidence="2" id="KW-0444">Lipid biosynthesis</keyword>
<dbReference type="SUPFAM" id="SSF69593">
    <property type="entry name" value="Glycerol-3-phosphate (1)-acyltransferase"/>
    <property type="match status" value="1"/>
</dbReference>
<name>A0A848KB60_9NOCA</name>
<evidence type="ECO:0000256" key="5">
    <source>
        <dbReference type="ARBA" id="ARBA00023315"/>
    </source>
</evidence>
<keyword evidence="4" id="KW-0443">Lipid metabolism</keyword>
<dbReference type="PANTHER" id="PTHR10434">
    <property type="entry name" value="1-ACYL-SN-GLYCEROL-3-PHOSPHATE ACYLTRANSFERASE"/>
    <property type="match status" value="1"/>
</dbReference>
<dbReference type="GO" id="GO:0003841">
    <property type="term" value="F:1-acylglycerol-3-phosphate O-acyltransferase activity"/>
    <property type="evidence" value="ECO:0007669"/>
    <property type="project" value="TreeGrafter"/>
</dbReference>
<sequence>MTWQDAAGDSTHAWMPSSPCGTKCVDRDNMTVGNVAMATRVVGIAGLFLTFPIANAAVPRVWKDEVQQRYARALLRCCGIDVKVIDNRGDTWPGLRYASPGDGAFIVSGHVGWTDILAIAAVQPVSFVARADMTEWPLLGQLAKRMRVIPIDRAKLKALPGVVRQIADRISAGERIVAFPEGTTWCGRAYGSLRPALFQAAIDTATPVQPIALTYRRANGTLTTLSSFVGDDSMVDSLLRILRSDGIVAEIVLQPIEQPGTDRRDLAARCERAVRGEMELDFADHGVLDSAEARNTPKQPDELVARIA</sequence>
<gene>
    <name evidence="7" type="ORF">FGL95_05200</name>
</gene>